<comment type="caution">
    <text evidence="1">The sequence shown here is derived from an EMBL/GenBank/DDBJ whole genome shotgun (WGS) entry which is preliminary data.</text>
</comment>
<proteinExistence type="predicted"/>
<dbReference type="Proteomes" id="UP000529417">
    <property type="component" value="Unassembled WGS sequence"/>
</dbReference>
<evidence type="ECO:0000313" key="2">
    <source>
        <dbReference type="Proteomes" id="UP000529417"/>
    </source>
</evidence>
<dbReference type="AlphaFoldDB" id="A0A7Z0HZ07"/>
<gene>
    <name evidence="1" type="ORF">HUK65_07740</name>
</gene>
<evidence type="ECO:0000313" key="1">
    <source>
        <dbReference type="EMBL" id="NYS24885.1"/>
    </source>
</evidence>
<name>A0A7Z0HZ07_9RHOB</name>
<dbReference type="EMBL" id="JACBXS010000012">
    <property type="protein sequence ID" value="NYS24885.1"/>
    <property type="molecule type" value="Genomic_DNA"/>
</dbReference>
<reference evidence="1 2" key="1">
    <citation type="journal article" date="2000" name="Arch. Microbiol.">
        <title>Rhodobaca bogoriensis gen. nov. and sp. nov., an alkaliphilic purple nonsulfur bacterium from African Rift Valley soda lakes.</title>
        <authorList>
            <person name="Milford A.D."/>
            <person name="Achenbach L.A."/>
            <person name="Jung D.O."/>
            <person name="Madigan M.T."/>
        </authorList>
    </citation>
    <scope>NUCLEOTIDE SEQUENCE [LARGE SCALE GENOMIC DNA]</scope>
    <source>
        <strain evidence="1 2">2376</strain>
    </source>
</reference>
<sequence length="85" mass="9560">MNRTIKDATVKRTHNNSHDGLRAQLADFRAAHDFAGRLKPLGSLTPQECICKIWTSAPDRFITTPSHRMPGLNTWVCTQQKESIA</sequence>
<keyword evidence="2" id="KW-1185">Reference proteome</keyword>
<organism evidence="1 2">
    <name type="scientific">Rhabdonatronobacter sediminivivens</name>
    <dbReference type="NCBI Taxonomy" id="2743469"/>
    <lineage>
        <taxon>Bacteria</taxon>
        <taxon>Pseudomonadati</taxon>
        <taxon>Pseudomonadota</taxon>
        <taxon>Alphaproteobacteria</taxon>
        <taxon>Rhodobacterales</taxon>
        <taxon>Paracoccaceae</taxon>
        <taxon>Rhabdonatronobacter</taxon>
    </lineage>
</organism>
<accession>A0A7Z0HZ07</accession>
<protein>
    <submittedName>
        <fullName evidence="1">Uncharacterized protein</fullName>
    </submittedName>
</protein>